<dbReference type="Proteomes" id="UP000006431">
    <property type="component" value="Unassembled WGS sequence"/>
</dbReference>
<evidence type="ECO:0000313" key="4">
    <source>
        <dbReference type="EMBL" id="EHP30184.1"/>
    </source>
</evidence>
<evidence type="ECO:0000259" key="3">
    <source>
        <dbReference type="PROSITE" id="PS51866"/>
    </source>
</evidence>
<protein>
    <recommendedName>
        <fullName evidence="3">Mop domain-containing protein</fullName>
    </recommendedName>
</protein>
<dbReference type="RefSeq" id="WP_008341109.1">
    <property type="nucleotide sequence ID" value="NZ_AFRZ01000001.1"/>
</dbReference>
<gene>
    <name evidence="4" type="ORF">SMGD1_1660</name>
</gene>
<sequence>MNKFTATITKIQSVENLNIVNFDFCSQNLSMMSLDLNEKVDVGCQVILTAKPTHIAIAKEFSGEISYSNQLDAKIIEINNGELLSSIKLNTGDATCESIITKNSSLRMNLKVGDSVTLFIKASELSIKEIIEC</sequence>
<dbReference type="Gene3D" id="2.40.50.100">
    <property type="match status" value="1"/>
</dbReference>
<comment type="caution">
    <text evidence="4">The sequence shown here is derived from an EMBL/GenBank/DDBJ whole genome shotgun (WGS) entry which is preliminary data.</text>
</comment>
<dbReference type="Pfam" id="PF03459">
    <property type="entry name" value="TOBE"/>
    <property type="match status" value="1"/>
</dbReference>
<dbReference type="SUPFAM" id="SSF50331">
    <property type="entry name" value="MOP-like"/>
    <property type="match status" value="1"/>
</dbReference>
<evidence type="ECO:0000313" key="5">
    <source>
        <dbReference type="Proteomes" id="UP000006431"/>
    </source>
</evidence>
<dbReference type="OrthoDB" id="5339701at2"/>
<dbReference type="HOGENOM" id="CLU_129782_1_0_7"/>
<organism evidence="4 5">
    <name type="scientific">Sulfurimonas gotlandica (strain DSM 19862 / JCM 16533 / GD1)</name>
    <dbReference type="NCBI Taxonomy" id="929558"/>
    <lineage>
        <taxon>Bacteria</taxon>
        <taxon>Pseudomonadati</taxon>
        <taxon>Campylobacterota</taxon>
        <taxon>Epsilonproteobacteria</taxon>
        <taxon>Campylobacterales</taxon>
        <taxon>Sulfurimonadaceae</taxon>
        <taxon>Sulfurimonas</taxon>
    </lineage>
</organism>
<dbReference type="GO" id="GO:0015689">
    <property type="term" value="P:molybdate ion transport"/>
    <property type="evidence" value="ECO:0007669"/>
    <property type="project" value="InterPro"/>
</dbReference>
<dbReference type="STRING" id="929558.SMGD1_1660"/>
<reference evidence="4 5" key="1">
    <citation type="journal article" date="2012" name="Proc. Natl. Acad. Sci. U.S.A.">
        <title>Genome and physiology of a model Epsilonproteobacterium responsible for sulfide detoxification in marine oxygen depletion zones.</title>
        <authorList>
            <person name="Grote J."/>
            <person name="Schott T."/>
            <person name="Bruckner C.G."/>
            <person name="Glockner F.O."/>
            <person name="Jost G."/>
            <person name="Teeling H."/>
            <person name="Labrenz M."/>
            <person name="Jurgens K."/>
        </authorList>
    </citation>
    <scope>NUCLEOTIDE SEQUENCE [LARGE SCALE GENOMIC DNA]</scope>
    <source>
        <strain evidence="4 5">GD1</strain>
    </source>
</reference>
<keyword evidence="5" id="KW-1185">Reference proteome</keyword>
<dbReference type="InterPro" id="IPR005116">
    <property type="entry name" value="Transp-assoc_OB_typ1"/>
</dbReference>
<keyword evidence="1 2" id="KW-0500">Molybdenum</keyword>
<dbReference type="PROSITE" id="PS51866">
    <property type="entry name" value="MOP"/>
    <property type="match status" value="1"/>
</dbReference>
<dbReference type="PATRIC" id="fig|929558.5.peg.1651"/>
<accession>H1FUZ0</accession>
<dbReference type="EMBL" id="AFRZ01000001">
    <property type="protein sequence ID" value="EHP30184.1"/>
    <property type="molecule type" value="Genomic_DNA"/>
</dbReference>
<evidence type="ECO:0000256" key="1">
    <source>
        <dbReference type="ARBA" id="ARBA00022505"/>
    </source>
</evidence>
<dbReference type="InterPro" id="IPR008995">
    <property type="entry name" value="Mo/tungstate-bd_C_term_dom"/>
</dbReference>
<dbReference type="InterPro" id="IPR004606">
    <property type="entry name" value="Mop_domain"/>
</dbReference>
<proteinExistence type="predicted"/>
<dbReference type="AlphaFoldDB" id="H1FUZ0"/>
<evidence type="ECO:0000256" key="2">
    <source>
        <dbReference type="PROSITE-ProRule" id="PRU01213"/>
    </source>
</evidence>
<feature type="domain" description="Mop" evidence="3">
    <location>
        <begin position="64"/>
        <end position="129"/>
    </location>
</feature>
<dbReference type="eggNOG" id="COG3585">
    <property type="taxonomic scope" value="Bacteria"/>
</dbReference>
<name>H1FUZ0_SULGG</name>